<comment type="caution">
    <text evidence="1">The sequence shown here is derived from an EMBL/GenBank/DDBJ whole genome shotgun (WGS) entry which is preliminary data.</text>
</comment>
<protein>
    <submittedName>
        <fullName evidence="1">Uncharacterized protein</fullName>
    </submittedName>
</protein>
<dbReference type="AlphaFoldDB" id="A0A7W8E6M4"/>
<proteinExistence type="predicted"/>
<dbReference type="EMBL" id="JACHIP010000014">
    <property type="protein sequence ID" value="MBB5060484.1"/>
    <property type="molecule type" value="Genomic_DNA"/>
</dbReference>
<evidence type="ECO:0000313" key="2">
    <source>
        <dbReference type="Proteomes" id="UP000540989"/>
    </source>
</evidence>
<reference evidence="1 2" key="1">
    <citation type="submission" date="2020-08" db="EMBL/GenBank/DDBJ databases">
        <title>Genomic Encyclopedia of Type Strains, Phase IV (KMG-V): Genome sequencing to study the core and pangenomes of soil and plant-associated prokaryotes.</title>
        <authorList>
            <person name="Whitman W."/>
        </authorList>
    </citation>
    <scope>NUCLEOTIDE SEQUENCE [LARGE SCALE GENOMIC DNA]</scope>
    <source>
        <strain evidence="1 2">M8UP14</strain>
    </source>
</reference>
<accession>A0A7W8E6M4</accession>
<name>A0A7W8E6M4_9BACT</name>
<organism evidence="1 2">
    <name type="scientific">Granulicella aggregans</name>
    <dbReference type="NCBI Taxonomy" id="474949"/>
    <lineage>
        <taxon>Bacteria</taxon>
        <taxon>Pseudomonadati</taxon>
        <taxon>Acidobacteriota</taxon>
        <taxon>Terriglobia</taxon>
        <taxon>Terriglobales</taxon>
        <taxon>Acidobacteriaceae</taxon>
        <taxon>Granulicella</taxon>
    </lineage>
</organism>
<keyword evidence="2" id="KW-1185">Reference proteome</keyword>
<gene>
    <name evidence="1" type="ORF">HDF16_005220</name>
</gene>
<sequence length="34" mass="4040">MQRYTLTMPNVTRFWETLGSLPRMVKIILNSKTL</sequence>
<evidence type="ECO:0000313" key="1">
    <source>
        <dbReference type="EMBL" id="MBB5060484.1"/>
    </source>
</evidence>
<dbReference type="Proteomes" id="UP000540989">
    <property type="component" value="Unassembled WGS sequence"/>
</dbReference>